<keyword evidence="1" id="KW-0812">Transmembrane</keyword>
<dbReference type="EMBL" id="MFAH01000038">
    <property type="protein sequence ID" value="OGD70925.1"/>
    <property type="molecule type" value="Genomic_DNA"/>
</dbReference>
<evidence type="ECO:0000256" key="1">
    <source>
        <dbReference type="SAM" id="Phobius"/>
    </source>
</evidence>
<proteinExistence type="predicted"/>
<organism evidence="3 4">
    <name type="scientific">Candidatus Collierbacteria bacterium RIFCSPHIGHO2_02_FULL_49_10</name>
    <dbReference type="NCBI Taxonomy" id="1817723"/>
    <lineage>
        <taxon>Bacteria</taxon>
        <taxon>Candidatus Collieribacteriota</taxon>
    </lineage>
</organism>
<dbReference type="InterPro" id="IPR018776">
    <property type="entry name" value="Membrane_prot_PTPS-rel_domain"/>
</dbReference>
<evidence type="ECO:0000313" key="4">
    <source>
        <dbReference type="Proteomes" id="UP000177390"/>
    </source>
</evidence>
<evidence type="ECO:0000313" key="3">
    <source>
        <dbReference type="EMBL" id="OGD70925.1"/>
    </source>
</evidence>
<feature type="transmembrane region" description="Helical" evidence="1">
    <location>
        <begin position="166"/>
        <end position="182"/>
    </location>
</feature>
<sequence>MSKRNLIIIFIVSLVLGWQLLRPGYYAMHDDLQVMRLFEMNRCFENGQIPCRWVADLGQNYGQPLFNYYSALPYYLGEAFHLIGFSLVDTVKILFLLSLFLSGAFAYLLSREFMKENSALISAIAYLAVPYHAVDIFVRGALSESWGLTLIPLVLFALVRICKKPVVGNALLLTLSLAALLTTHNITVLISAPIILVFGLYFFLANKDHKKQTLYIAPAVLLGVGLSAFFLFPVLFEQSYIQTKFLTSDYFDFRAHFTTIGQLFTKLSWGYGPSRFESYQYPQTLSFFVGIVPIVSLLFAPFLIWYKRRDKKVVYFFLLVFSLSLFYLFMTHARSVMIWERVEALKFVQFPWRFLGPAALLTSLLIGFCFEALPLEVERQMKAASFLIAFLIAANFSYFRFEKYFPNMTDSIKLSGSEYNTQIKGALLDYLPATVKVIPEAKAPSAPQVISGKVDINYFDKRSNYFSSEFDVMGDRAIVRFPVMDFPGWTLYQNRGAVPIGYDIENDYGLITVSLRKGHQLIQAFFEDTPLRLISNMISLGSGLLLTVWLVVAYQKNDEN</sequence>
<accession>A0A1F5EU74</accession>
<evidence type="ECO:0000259" key="2">
    <source>
        <dbReference type="Pfam" id="PF10131"/>
    </source>
</evidence>
<comment type="caution">
    <text evidence="3">The sequence shown here is derived from an EMBL/GenBank/DDBJ whole genome shotgun (WGS) entry which is preliminary data.</text>
</comment>
<keyword evidence="1" id="KW-0472">Membrane</keyword>
<dbReference type="Pfam" id="PF10131">
    <property type="entry name" value="PTPS_related"/>
    <property type="match status" value="1"/>
</dbReference>
<feature type="transmembrane region" description="Helical" evidence="1">
    <location>
        <begin position="285"/>
        <end position="306"/>
    </location>
</feature>
<reference evidence="3 4" key="1">
    <citation type="journal article" date="2016" name="Nat. Commun.">
        <title>Thousands of microbial genomes shed light on interconnected biogeochemical processes in an aquifer system.</title>
        <authorList>
            <person name="Anantharaman K."/>
            <person name="Brown C.T."/>
            <person name="Hug L.A."/>
            <person name="Sharon I."/>
            <person name="Castelle C.J."/>
            <person name="Probst A.J."/>
            <person name="Thomas B.C."/>
            <person name="Singh A."/>
            <person name="Wilkins M.J."/>
            <person name="Karaoz U."/>
            <person name="Brodie E.L."/>
            <person name="Williams K.H."/>
            <person name="Hubbard S.S."/>
            <person name="Banfield J.F."/>
        </authorList>
    </citation>
    <scope>NUCLEOTIDE SEQUENCE [LARGE SCALE GENOMIC DNA]</scope>
</reference>
<dbReference type="Proteomes" id="UP000177390">
    <property type="component" value="Unassembled WGS sequence"/>
</dbReference>
<feature type="transmembrane region" description="Helical" evidence="1">
    <location>
        <begin position="533"/>
        <end position="554"/>
    </location>
</feature>
<protein>
    <recommendedName>
        <fullName evidence="2">Membrane protein 6-pyruvoyl-tetrahydropterin synthase-related domain-containing protein</fullName>
    </recommendedName>
</protein>
<feature type="transmembrane region" description="Helical" evidence="1">
    <location>
        <begin position="93"/>
        <end position="110"/>
    </location>
</feature>
<gene>
    <name evidence="3" type="ORF">A3D09_02985</name>
</gene>
<feature type="transmembrane region" description="Helical" evidence="1">
    <location>
        <begin position="140"/>
        <end position="159"/>
    </location>
</feature>
<feature type="transmembrane region" description="Helical" evidence="1">
    <location>
        <begin position="313"/>
        <end position="330"/>
    </location>
</feature>
<name>A0A1F5EU74_9BACT</name>
<dbReference type="AlphaFoldDB" id="A0A1F5EU74"/>
<feature type="domain" description="Membrane protein 6-pyruvoyl-tetrahydropterin synthase-related" evidence="2">
    <location>
        <begin position="66"/>
        <end position="401"/>
    </location>
</feature>
<feature type="transmembrane region" description="Helical" evidence="1">
    <location>
        <begin position="350"/>
        <end position="371"/>
    </location>
</feature>
<keyword evidence="1" id="KW-1133">Transmembrane helix</keyword>
<feature type="transmembrane region" description="Helical" evidence="1">
    <location>
        <begin position="383"/>
        <end position="401"/>
    </location>
</feature>
<feature type="transmembrane region" description="Helical" evidence="1">
    <location>
        <begin position="213"/>
        <end position="236"/>
    </location>
</feature>
<feature type="transmembrane region" description="Helical" evidence="1">
    <location>
        <begin position="188"/>
        <end position="206"/>
    </location>
</feature>